<dbReference type="Proteomes" id="UP000724584">
    <property type="component" value="Unassembled WGS sequence"/>
</dbReference>
<reference evidence="1 2" key="1">
    <citation type="journal article" date="2021" name="Nat. Commun.">
        <title>Genetic determinants of endophytism in the Arabidopsis root mycobiome.</title>
        <authorList>
            <person name="Mesny F."/>
            <person name="Miyauchi S."/>
            <person name="Thiergart T."/>
            <person name="Pickel B."/>
            <person name="Atanasova L."/>
            <person name="Karlsson M."/>
            <person name="Huettel B."/>
            <person name="Barry K.W."/>
            <person name="Haridas S."/>
            <person name="Chen C."/>
            <person name="Bauer D."/>
            <person name="Andreopoulos W."/>
            <person name="Pangilinan J."/>
            <person name="LaButti K."/>
            <person name="Riley R."/>
            <person name="Lipzen A."/>
            <person name="Clum A."/>
            <person name="Drula E."/>
            <person name="Henrissat B."/>
            <person name="Kohler A."/>
            <person name="Grigoriev I.V."/>
            <person name="Martin F.M."/>
            <person name="Hacquard S."/>
        </authorList>
    </citation>
    <scope>NUCLEOTIDE SEQUENCE [LARGE SCALE GENOMIC DNA]</scope>
    <source>
        <strain evidence="1 2">MPI-SDFR-AT-0079</strain>
    </source>
</reference>
<organism evidence="1 2">
    <name type="scientific">Chaetomium tenue</name>
    <dbReference type="NCBI Taxonomy" id="1854479"/>
    <lineage>
        <taxon>Eukaryota</taxon>
        <taxon>Fungi</taxon>
        <taxon>Dikarya</taxon>
        <taxon>Ascomycota</taxon>
        <taxon>Pezizomycotina</taxon>
        <taxon>Sordariomycetes</taxon>
        <taxon>Sordariomycetidae</taxon>
        <taxon>Sordariales</taxon>
        <taxon>Chaetomiaceae</taxon>
        <taxon>Chaetomium</taxon>
    </lineage>
</organism>
<keyword evidence="2" id="KW-1185">Reference proteome</keyword>
<protein>
    <submittedName>
        <fullName evidence="1">Uncharacterized protein</fullName>
    </submittedName>
</protein>
<sequence>MKALLREVEELREKNTREVEALRQKNREADRQTREAEEDAIRERKRAEKAEERLGKAEERLGKTEERLEKTEERLGKTEERLEKTEERLGEAEARMQDTTIEEYLDACQKHLFDRLKVETDMARASQGGLTNPTKKWCPTKLLPWTDFLDEQKKILAKFYEVFPVHERLFQPVEMLKRFKDEYVKGNIKDEIDVLYVQRVTVQCPVEKIIEEIVKRHPVRDALGISSDMEFQSHVLPANENIAGARGPGVGVGGAGNGTDNETDNETDNGADNGADSEADNEKEDEDVGEAGDKAGSDSDEEVDRTRPDQTAVHLTGVNDTDGLAKRAIAFVVEYKAPHKLTAAHIRRGLQMKDVIAEVVNRPDIPTSDIGRFEYKAERLVAAAITQTYHYMIQNGLDEAFVFLRIDWRNPGNLYFHLAEPSIEVAAHEEGNGLDCTAISRVLAFSLLALRTQQKRRADRIRARKMAGLKTWAVEWELEVRGMSELHPPTLTNRRFILGKQTEPSRLKRALTMDTSTTPAANLGLVRTSPFNTRTNTSDSRQGSSNRSRKRSYCTQQCLLGLVCGFRLDPRCPNIDLHRDKTQDTNQHPFSRKPEAGLKCLWKEGARGVLMRITLLQYGYTFVAKGTNRKSIEHLRQEARIYERLRTLQGSDIPVFLGRLHLRQPYDYDYGMQVVYMLFLSWGGECVLSRKAALGIDQAALDRQLLPLLQKVHDLGVVHMDVRGQNVLWCEETRRVMLIDFERCICTSQHHL</sequence>
<gene>
    <name evidence="1" type="ORF">F5144DRAFT_618382</name>
</gene>
<evidence type="ECO:0000313" key="2">
    <source>
        <dbReference type="Proteomes" id="UP000724584"/>
    </source>
</evidence>
<proteinExistence type="predicted"/>
<accession>A0ACB7PIY0</accession>
<comment type="caution">
    <text evidence="1">The sequence shown here is derived from an EMBL/GenBank/DDBJ whole genome shotgun (WGS) entry which is preliminary data.</text>
</comment>
<name>A0ACB7PIY0_9PEZI</name>
<dbReference type="EMBL" id="JAGIZQ010000002">
    <property type="protein sequence ID" value="KAH6640661.1"/>
    <property type="molecule type" value="Genomic_DNA"/>
</dbReference>
<evidence type="ECO:0000313" key="1">
    <source>
        <dbReference type="EMBL" id="KAH6640661.1"/>
    </source>
</evidence>